<accession>A0A9N9NYE8</accession>
<dbReference type="OrthoDB" id="2401255at2759"/>
<dbReference type="AlphaFoldDB" id="A0A9N9NYE8"/>
<dbReference type="GO" id="GO:0005634">
    <property type="term" value="C:nucleus"/>
    <property type="evidence" value="ECO:0007669"/>
    <property type="project" value="UniProtKB-SubCell"/>
</dbReference>
<comment type="caution">
    <text evidence="7">The sequence shown here is derived from an EMBL/GenBank/DDBJ whole genome shotgun (WGS) entry which is preliminary data.</text>
</comment>
<keyword evidence="2" id="KW-0479">Metal-binding</keyword>
<gene>
    <name evidence="7" type="ORF">DERYTH_LOCUS19094</name>
</gene>
<dbReference type="EMBL" id="CAJVPY010020369">
    <property type="protein sequence ID" value="CAG8775280.1"/>
    <property type="molecule type" value="Genomic_DNA"/>
</dbReference>
<comment type="subcellular location">
    <subcellularLocation>
        <location evidence="1">Nucleus</location>
    </subcellularLocation>
</comment>
<organism evidence="7 8">
    <name type="scientific">Dentiscutata erythropus</name>
    <dbReference type="NCBI Taxonomy" id="1348616"/>
    <lineage>
        <taxon>Eukaryota</taxon>
        <taxon>Fungi</taxon>
        <taxon>Fungi incertae sedis</taxon>
        <taxon>Mucoromycota</taxon>
        <taxon>Glomeromycotina</taxon>
        <taxon>Glomeromycetes</taxon>
        <taxon>Diversisporales</taxon>
        <taxon>Gigasporaceae</taxon>
        <taxon>Dentiscutata</taxon>
    </lineage>
</organism>
<dbReference type="PANTHER" id="PTHR46481">
    <property type="entry name" value="ZINC FINGER BED DOMAIN-CONTAINING PROTEIN 4"/>
    <property type="match status" value="1"/>
</dbReference>
<dbReference type="Proteomes" id="UP000789405">
    <property type="component" value="Unassembled WGS sequence"/>
</dbReference>
<keyword evidence="3" id="KW-0863">Zinc-finger</keyword>
<protein>
    <submittedName>
        <fullName evidence="7">22609_t:CDS:1</fullName>
    </submittedName>
</protein>
<reference evidence="7" key="1">
    <citation type="submission" date="2021-06" db="EMBL/GenBank/DDBJ databases">
        <authorList>
            <person name="Kallberg Y."/>
            <person name="Tangrot J."/>
            <person name="Rosling A."/>
        </authorList>
    </citation>
    <scope>NUCLEOTIDE SEQUENCE</scope>
    <source>
        <strain evidence="7">MA453B</strain>
    </source>
</reference>
<keyword evidence="5" id="KW-0539">Nucleus</keyword>
<evidence type="ECO:0000256" key="5">
    <source>
        <dbReference type="ARBA" id="ARBA00023242"/>
    </source>
</evidence>
<sequence>MSFSEDMYFDDFEETNPFSPAPELGLEQSTSISPKKSGRKKKAIWDHFEVIGVYKSGHTGAKCIFCLKEYKNAKPTDLEDHIATQCTKVSTNIKAEYLRIVMQRMRGPNNDNSTQSNTQSTTTAITASTSTSNKRRRTQSSVTSFYEPSSIDSAKEIHCTRALTKFFVCCGIPFSLVEHPFFLDYSKSLCPGYEPPGRNFLSTTLINTELAYVQVAIEEDLANENNLTLVIGIKAHHQRLVYETALEIWKNMGGGKISSENLIGQMQSYSKYKKPWDIKYIEGTHTINTWWTCATLKDNFIQIMALKITSLTSHNVSCERIFSILGWFCNKRRMKLNIDRLEAMSKLHSYYVTNAQAELKCVLNNQVDENQIENIIHNIQYNENDEFEEIEEDEETNETNETDEENNSINNSDDEIDYNDYFNFSSEEFCKAMEMNISVIIEPEPEIMHGDLNFNNNELLNDLLI</sequence>
<name>A0A9N9NYE8_9GLOM</name>
<keyword evidence="8" id="KW-1185">Reference proteome</keyword>
<dbReference type="GO" id="GO:0008270">
    <property type="term" value="F:zinc ion binding"/>
    <property type="evidence" value="ECO:0007669"/>
    <property type="project" value="UniProtKB-KW"/>
</dbReference>
<feature type="region of interest" description="Disordered" evidence="6">
    <location>
        <begin position="390"/>
        <end position="414"/>
    </location>
</feature>
<dbReference type="InterPro" id="IPR012337">
    <property type="entry name" value="RNaseH-like_sf"/>
</dbReference>
<evidence type="ECO:0000256" key="6">
    <source>
        <dbReference type="SAM" id="MobiDB-lite"/>
    </source>
</evidence>
<evidence type="ECO:0000256" key="2">
    <source>
        <dbReference type="ARBA" id="ARBA00022723"/>
    </source>
</evidence>
<evidence type="ECO:0000256" key="1">
    <source>
        <dbReference type="ARBA" id="ARBA00004123"/>
    </source>
</evidence>
<evidence type="ECO:0000313" key="7">
    <source>
        <dbReference type="EMBL" id="CAG8775280.1"/>
    </source>
</evidence>
<dbReference type="SUPFAM" id="SSF53098">
    <property type="entry name" value="Ribonuclease H-like"/>
    <property type="match status" value="1"/>
</dbReference>
<proteinExistence type="predicted"/>
<dbReference type="PANTHER" id="PTHR46481:SF10">
    <property type="entry name" value="ZINC FINGER BED DOMAIN-CONTAINING PROTEIN 39"/>
    <property type="match status" value="1"/>
</dbReference>
<dbReference type="InterPro" id="IPR052035">
    <property type="entry name" value="ZnF_BED_domain_contain"/>
</dbReference>
<evidence type="ECO:0000313" key="8">
    <source>
        <dbReference type="Proteomes" id="UP000789405"/>
    </source>
</evidence>
<keyword evidence="4" id="KW-0862">Zinc</keyword>
<feature type="region of interest" description="Disordered" evidence="6">
    <location>
        <begin position="17"/>
        <end position="38"/>
    </location>
</feature>
<evidence type="ECO:0000256" key="4">
    <source>
        <dbReference type="ARBA" id="ARBA00022833"/>
    </source>
</evidence>
<feature type="region of interest" description="Disordered" evidence="6">
    <location>
        <begin position="106"/>
        <end position="141"/>
    </location>
</feature>
<feature type="compositionally biased region" description="Low complexity" evidence="6">
    <location>
        <begin position="109"/>
        <end position="132"/>
    </location>
</feature>
<evidence type="ECO:0000256" key="3">
    <source>
        <dbReference type="ARBA" id="ARBA00022771"/>
    </source>
</evidence>